<dbReference type="PANTHER" id="PTHR21485">
    <property type="entry name" value="HAD SUPERFAMILY MEMBERS CMAS AND KDSC"/>
    <property type="match status" value="1"/>
</dbReference>
<name>A0ABS3C7B0_9BACT</name>
<gene>
    <name evidence="1" type="ORF">J0A68_18220</name>
</gene>
<dbReference type="Gene3D" id="3.90.550.10">
    <property type="entry name" value="Spore Coat Polysaccharide Biosynthesis Protein SpsA, Chain A"/>
    <property type="match status" value="1"/>
</dbReference>
<protein>
    <submittedName>
        <fullName evidence="1">Acylneuraminate cytidylyltransferase family protein</fullName>
    </submittedName>
</protein>
<dbReference type="EMBL" id="JAFKCT010000009">
    <property type="protein sequence ID" value="MBN7812898.1"/>
    <property type="molecule type" value="Genomic_DNA"/>
</dbReference>
<dbReference type="InterPro" id="IPR029044">
    <property type="entry name" value="Nucleotide-diphossugar_trans"/>
</dbReference>
<keyword evidence="2" id="KW-1185">Reference proteome</keyword>
<dbReference type="SUPFAM" id="SSF53448">
    <property type="entry name" value="Nucleotide-diphospho-sugar transferases"/>
    <property type="match status" value="1"/>
</dbReference>
<sequence length="230" mass="25443">MKILGIIPARSGSKGIPGKNTKLLNGLPLIGYVARDAKESLLLDSVIVSTDSAEIGRIAEGLGLDFPFLRPDEISGDKSPSIDFVKHAILALAEQGKHYDAICLLQPTSPFKPKGFIDACIRRFVDGDFDSLVSVLEVPHEFNPHWVFEESADGLLKIATGEEQLIPRRQDLPKAYYRDGSVYLAKTDLILKESRLVGGKLGYVLSDESFYCNLDTMKDWYLAEEKVKSL</sequence>
<dbReference type="InterPro" id="IPR003329">
    <property type="entry name" value="Cytidylyl_trans"/>
</dbReference>
<accession>A0ABS3C7B0</accession>
<reference evidence="1 2" key="1">
    <citation type="submission" date="2021-03" db="EMBL/GenBank/DDBJ databases">
        <title>novel species isolated from a fishpond in China.</title>
        <authorList>
            <person name="Lu H."/>
            <person name="Cai Z."/>
        </authorList>
    </citation>
    <scope>NUCLEOTIDE SEQUENCE [LARGE SCALE GENOMIC DNA]</scope>
    <source>
        <strain evidence="1 2">H41</strain>
    </source>
</reference>
<proteinExistence type="predicted"/>
<comment type="caution">
    <text evidence="1">The sequence shown here is derived from an EMBL/GenBank/DDBJ whole genome shotgun (WGS) entry which is preliminary data.</text>
</comment>
<keyword evidence="1" id="KW-0808">Transferase</keyword>
<evidence type="ECO:0000313" key="2">
    <source>
        <dbReference type="Proteomes" id="UP000664317"/>
    </source>
</evidence>
<keyword evidence="1" id="KW-0548">Nucleotidyltransferase</keyword>
<dbReference type="PANTHER" id="PTHR21485:SF3">
    <property type="entry name" value="N-ACYLNEURAMINATE CYTIDYLYLTRANSFERASE"/>
    <property type="match status" value="1"/>
</dbReference>
<dbReference type="InterPro" id="IPR050793">
    <property type="entry name" value="CMP-NeuNAc_synthase"/>
</dbReference>
<evidence type="ECO:0000313" key="1">
    <source>
        <dbReference type="EMBL" id="MBN7812898.1"/>
    </source>
</evidence>
<dbReference type="GO" id="GO:0016779">
    <property type="term" value="F:nucleotidyltransferase activity"/>
    <property type="evidence" value="ECO:0007669"/>
    <property type="project" value="UniProtKB-KW"/>
</dbReference>
<dbReference type="Pfam" id="PF02348">
    <property type="entry name" value="CTP_transf_3"/>
    <property type="match status" value="1"/>
</dbReference>
<organism evidence="1 2">
    <name type="scientific">Algoriphagus oliviformis</name>
    <dbReference type="NCBI Taxonomy" id="2811231"/>
    <lineage>
        <taxon>Bacteria</taxon>
        <taxon>Pseudomonadati</taxon>
        <taxon>Bacteroidota</taxon>
        <taxon>Cytophagia</taxon>
        <taxon>Cytophagales</taxon>
        <taxon>Cyclobacteriaceae</taxon>
        <taxon>Algoriphagus</taxon>
    </lineage>
</organism>
<dbReference type="CDD" id="cd02513">
    <property type="entry name" value="CMP-NeuAc_Synthase"/>
    <property type="match status" value="1"/>
</dbReference>
<dbReference type="Proteomes" id="UP000664317">
    <property type="component" value="Unassembled WGS sequence"/>
</dbReference>